<feature type="repeat" description="WD" evidence="6">
    <location>
        <begin position="185"/>
        <end position="219"/>
    </location>
</feature>
<evidence type="ECO:0000256" key="7">
    <source>
        <dbReference type="SAM" id="MobiDB-lite"/>
    </source>
</evidence>
<dbReference type="PANTHER" id="PTHR15722">
    <property type="entry name" value="IFT140/172-RELATED"/>
    <property type="match status" value="1"/>
</dbReference>
<proteinExistence type="predicted"/>
<name>A0AAN7MTS6_MYCAM</name>
<keyword evidence="10" id="KW-1185">Reference proteome</keyword>
<dbReference type="GO" id="GO:0036064">
    <property type="term" value="C:ciliary basal body"/>
    <property type="evidence" value="ECO:0007669"/>
    <property type="project" value="TreeGrafter"/>
</dbReference>
<feature type="domain" description="IFT140 first beta-propeller" evidence="8">
    <location>
        <begin position="88"/>
        <end position="250"/>
    </location>
</feature>
<dbReference type="Pfam" id="PF23383">
    <property type="entry name" value="Beta-prop_IFT140_1st"/>
    <property type="match status" value="1"/>
</dbReference>
<dbReference type="SUPFAM" id="SSF50978">
    <property type="entry name" value="WD40 repeat-like"/>
    <property type="match status" value="1"/>
</dbReference>
<evidence type="ECO:0000256" key="3">
    <source>
        <dbReference type="ARBA" id="ARBA00022737"/>
    </source>
</evidence>
<accession>A0AAN7MTS6</accession>
<evidence type="ECO:0000256" key="4">
    <source>
        <dbReference type="ARBA" id="ARBA00023069"/>
    </source>
</evidence>
<evidence type="ECO:0000313" key="10">
    <source>
        <dbReference type="Proteomes" id="UP001333110"/>
    </source>
</evidence>
<dbReference type="PROSITE" id="PS50082">
    <property type="entry name" value="WD_REPEATS_2"/>
    <property type="match status" value="1"/>
</dbReference>
<evidence type="ECO:0000256" key="6">
    <source>
        <dbReference type="PROSITE-ProRule" id="PRU00221"/>
    </source>
</evidence>
<protein>
    <recommendedName>
        <fullName evidence="8">IFT140 first beta-propeller domain-containing protein</fullName>
    </recommendedName>
</protein>
<dbReference type="AlphaFoldDB" id="A0AAN7MTS6"/>
<evidence type="ECO:0000313" key="9">
    <source>
        <dbReference type="EMBL" id="KAK4813525.1"/>
    </source>
</evidence>
<dbReference type="PANTHER" id="PTHR15722:SF7">
    <property type="entry name" value="INTRAFLAGELLAR TRANSPORT PROTEIN 140 HOMOLOG"/>
    <property type="match status" value="1"/>
</dbReference>
<keyword evidence="2 6" id="KW-0853">WD repeat</keyword>
<dbReference type="InterPro" id="IPR015943">
    <property type="entry name" value="WD40/YVTN_repeat-like_dom_sf"/>
</dbReference>
<comment type="subcellular location">
    <subcellularLocation>
        <location evidence="1">Cell projection</location>
        <location evidence="1">Cilium</location>
    </subcellularLocation>
</comment>
<dbReference type="GO" id="GO:0035721">
    <property type="term" value="P:intraciliary retrograde transport"/>
    <property type="evidence" value="ECO:0007669"/>
    <property type="project" value="TreeGrafter"/>
</dbReference>
<gene>
    <name evidence="9" type="ORF">QYF61_009251</name>
</gene>
<dbReference type="FunFam" id="2.130.10.10:FF:000675">
    <property type="entry name" value="Intraflagellar transport 140"/>
    <property type="match status" value="1"/>
</dbReference>
<sequence length="276" mass="30711">MCAHSPESQPYPGLRPKKRGQQTKGGDAPPLLCSGETPLEYCIQLWGPQHRKDMDLLERVQRRAFLKTYLSKLQSVSLQSVTASVVMAVYVDHRTEAPDSVASPSHIAWHLLHPLLAVGSISTASGGCVDIYLEQGEHVSDAHVERSFQVTSLSWHPSRPILASGWETGEVVILNKQDKEHHAVPPNHNAKITVLNWSTNGTCLVSGDRHGVLVLWRMDQRGRAQGRALLKQEYGKCLSHCVFRPPPPGELGDEWIESNPVEKEFGILVDEKLDMR</sequence>
<dbReference type="InterPro" id="IPR056154">
    <property type="entry name" value="Beta-prop_IFT140_1st"/>
</dbReference>
<dbReference type="Gene3D" id="2.130.10.10">
    <property type="entry name" value="YVTN repeat-like/Quinoprotein amine dehydrogenase"/>
    <property type="match status" value="1"/>
</dbReference>
<organism evidence="9 10">
    <name type="scientific">Mycteria americana</name>
    <name type="common">Wood stork</name>
    <dbReference type="NCBI Taxonomy" id="33587"/>
    <lineage>
        <taxon>Eukaryota</taxon>
        <taxon>Metazoa</taxon>
        <taxon>Chordata</taxon>
        <taxon>Craniata</taxon>
        <taxon>Vertebrata</taxon>
        <taxon>Euteleostomi</taxon>
        <taxon>Archelosauria</taxon>
        <taxon>Archosauria</taxon>
        <taxon>Dinosauria</taxon>
        <taxon>Saurischia</taxon>
        <taxon>Theropoda</taxon>
        <taxon>Coelurosauria</taxon>
        <taxon>Aves</taxon>
        <taxon>Neognathae</taxon>
        <taxon>Neoaves</taxon>
        <taxon>Aequornithes</taxon>
        <taxon>Ciconiiformes</taxon>
        <taxon>Ciconiidae</taxon>
        <taxon>Mycteria</taxon>
    </lineage>
</organism>
<keyword evidence="4" id="KW-0969">Cilium</keyword>
<dbReference type="SMART" id="SM00320">
    <property type="entry name" value="WD40"/>
    <property type="match status" value="2"/>
</dbReference>
<evidence type="ECO:0000259" key="8">
    <source>
        <dbReference type="Pfam" id="PF23383"/>
    </source>
</evidence>
<dbReference type="InterPro" id="IPR001680">
    <property type="entry name" value="WD40_rpt"/>
</dbReference>
<dbReference type="Proteomes" id="UP001333110">
    <property type="component" value="Unassembled WGS sequence"/>
</dbReference>
<dbReference type="InterPro" id="IPR036322">
    <property type="entry name" value="WD40_repeat_dom_sf"/>
</dbReference>
<feature type="region of interest" description="Disordered" evidence="7">
    <location>
        <begin position="1"/>
        <end position="32"/>
    </location>
</feature>
<dbReference type="GO" id="GO:0030991">
    <property type="term" value="C:intraciliary transport particle A"/>
    <property type="evidence" value="ECO:0007669"/>
    <property type="project" value="TreeGrafter"/>
</dbReference>
<evidence type="ECO:0000256" key="5">
    <source>
        <dbReference type="ARBA" id="ARBA00023273"/>
    </source>
</evidence>
<keyword evidence="3" id="KW-0677">Repeat</keyword>
<comment type="caution">
    <text evidence="9">The sequence shown here is derived from an EMBL/GenBank/DDBJ whole genome shotgun (WGS) entry which is preliminary data.</text>
</comment>
<evidence type="ECO:0000256" key="2">
    <source>
        <dbReference type="ARBA" id="ARBA00022574"/>
    </source>
</evidence>
<dbReference type="GO" id="GO:0005930">
    <property type="term" value="C:axoneme"/>
    <property type="evidence" value="ECO:0007669"/>
    <property type="project" value="TreeGrafter"/>
</dbReference>
<evidence type="ECO:0000256" key="1">
    <source>
        <dbReference type="ARBA" id="ARBA00004138"/>
    </source>
</evidence>
<reference evidence="9 10" key="1">
    <citation type="journal article" date="2023" name="J. Hered.">
        <title>Chromosome-level genome of the wood stork (Mycteria americana) provides insight into avian chromosome evolution.</title>
        <authorList>
            <person name="Flamio R. Jr."/>
            <person name="Ramstad K.M."/>
        </authorList>
    </citation>
    <scope>NUCLEOTIDE SEQUENCE [LARGE SCALE GENOMIC DNA]</scope>
    <source>
        <strain evidence="9">JAX WOST 10</strain>
    </source>
</reference>
<keyword evidence="5" id="KW-0966">Cell projection</keyword>
<dbReference type="EMBL" id="JAUNZN010000012">
    <property type="protein sequence ID" value="KAK4813525.1"/>
    <property type="molecule type" value="Genomic_DNA"/>
</dbReference>